<name>A0A9W4JY19_9EURO</name>
<dbReference type="AlphaFoldDB" id="A0A9W4JY19"/>
<proteinExistence type="predicted"/>
<organism evidence="3 4">
    <name type="scientific">Penicillium salamii</name>
    <dbReference type="NCBI Taxonomy" id="1612424"/>
    <lineage>
        <taxon>Eukaryota</taxon>
        <taxon>Fungi</taxon>
        <taxon>Dikarya</taxon>
        <taxon>Ascomycota</taxon>
        <taxon>Pezizomycotina</taxon>
        <taxon>Eurotiomycetes</taxon>
        <taxon>Eurotiomycetidae</taxon>
        <taxon>Eurotiales</taxon>
        <taxon>Aspergillaceae</taxon>
        <taxon>Penicillium</taxon>
    </lineage>
</organism>
<keyword evidence="2" id="KW-0812">Transmembrane</keyword>
<accession>A0A9W4JY19</accession>
<protein>
    <submittedName>
        <fullName evidence="3">Uncharacterized protein</fullName>
    </submittedName>
</protein>
<sequence length="296" mass="31993">MSATTPLALTTTFSPPASCTTDTWYVEYLSGSYYFTTSIADPLEGWFFSQGPSDWSSCFPSGYKTTTDFYYSPGVCPSGYSIASATTLSIGTNAETRATCCPSSYTAQSNNNLVWYTDNRCFSDNTDPSHIWTYSRGKSVTSRTTSGGINAKAVFIRWQETDFQTTATATTDSTGTGSIARNTASVSGPSATSATTTSNASSSPSQGDPSGAWIAGPVIGAVVACVLIALATTWYNRRRWRQRSSMLTDTTPQPAHELAYQPSRHIAELYQEPKMYEAPSDPISHGPFELPVQKNR</sequence>
<keyword evidence="2" id="KW-1133">Transmembrane helix</keyword>
<feature type="region of interest" description="Disordered" evidence="1">
    <location>
        <begin position="167"/>
        <end position="209"/>
    </location>
</feature>
<evidence type="ECO:0000256" key="2">
    <source>
        <dbReference type="SAM" id="Phobius"/>
    </source>
</evidence>
<evidence type="ECO:0000256" key="1">
    <source>
        <dbReference type="SAM" id="MobiDB-lite"/>
    </source>
</evidence>
<feature type="transmembrane region" description="Helical" evidence="2">
    <location>
        <begin position="212"/>
        <end position="235"/>
    </location>
</feature>
<feature type="compositionally biased region" description="Low complexity" evidence="1">
    <location>
        <begin position="167"/>
        <end position="205"/>
    </location>
</feature>
<evidence type="ECO:0000313" key="3">
    <source>
        <dbReference type="EMBL" id="CAG8426444.1"/>
    </source>
</evidence>
<comment type="caution">
    <text evidence="3">The sequence shown here is derived from an EMBL/GenBank/DDBJ whole genome shotgun (WGS) entry which is preliminary data.</text>
</comment>
<reference evidence="3" key="1">
    <citation type="submission" date="2021-07" db="EMBL/GenBank/DDBJ databases">
        <authorList>
            <person name="Branca A.L. A."/>
        </authorList>
    </citation>
    <scope>NUCLEOTIDE SEQUENCE</scope>
</reference>
<dbReference type="EMBL" id="CAJVPD010000293">
    <property type="protein sequence ID" value="CAG8426444.1"/>
    <property type="molecule type" value="Genomic_DNA"/>
</dbReference>
<gene>
    <name evidence="3" type="ORF">PSALAMII_LOCUS10329</name>
</gene>
<dbReference type="OrthoDB" id="5817083at2759"/>
<feature type="region of interest" description="Disordered" evidence="1">
    <location>
        <begin position="274"/>
        <end position="296"/>
    </location>
</feature>
<dbReference type="Proteomes" id="UP001152592">
    <property type="component" value="Unassembled WGS sequence"/>
</dbReference>
<evidence type="ECO:0000313" key="4">
    <source>
        <dbReference type="Proteomes" id="UP001152592"/>
    </source>
</evidence>
<keyword evidence="2" id="KW-0472">Membrane</keyword>